<sequence length="320" mass="34579">MVNAFSVGKGITAVVAAQCVARGEVSYDSEVASLWPEFACHGKEHLTLRDLLGHRSGLPAIRPRMAPGSMMQWSQMTNALAVEKPWWTPGVTHGYHVNTFGFLVGEVLRRATGLTVGQLISRDIATPLQADVYLGAPDHLHQRMADFEWPGEPMPEEEPPGLTEEQLMQINTYYNPSGLSGAGVVNSPEWRRAEMPSTNMHASARGVAALYRVLAHGGTHGGVEIVPSAVLSEAVTEVSHGDDAVLGRVSRFAHGFQIPIPERGFGPNPNAFGHYGAGGSVGFCDPTAKVGFGYVMNQMGPRWQNPRNKALIEALYLCLQ</sequence>
<dbReference type="AlphaFoldDB" id="A0A6J6KN22"/>
<accession>A0A6J6KN22</accession>
<dbReference type="PANTHER" id="PTHR43319:SF3">
    <property type="entry name" value="BETA-LACTAMASE-RELATED DOMAIN-CONTAINING PROTEIN"/>
    <property type="match status" value="1"/>
</dbReference>
<feature type="domain" description="Beta-lactamase-related" evidence="1">
    <location>
        <begin position="4"/>
        <end position="312"/>
    </location>
</feature>
<protein>
    <submittedName>
        <fullName evidence="2">Unannotated protein</fullName>
    </submittedName>
</protein>
<proteinExistence type="predicted"/>
<dbReference type="InterPro" id="IPR052907">
    <property type="entry name" value="Beta-lactamase/esterase"/>
</dbReference>
<dbReference type="SUPFAM" id="SSF56601">
    <property type="entry name" value="beta-lactamase/transpeptidase-like"/>
    <property type="match status" value="1"/>
</dbReference>
<evidence type="ECO:0000313" key="2">
    <source>
        <dbReference type="EMBL" id="CAB4651031.1"/>
    </source>
</evidence>
<dbReference type="EMBL" id="CAEZWJ010000013">
    <property type="protein sequence ID" value="CAB4651031.1"/>
    <property type="molecule type" value="Genomic_DNA"/>
</dbReference>
<name>A0A6J6KN22_9ZZZZ</name>
<reference evidence="2" key="1">
    <citation type="submission" date="2020-05" db="EMBL/GenBank/DDBJ databases">
        <authorList>
            <person name="Chiriac C."/>
            <person name="Salcher M."/>
            <person name="Ghai R."/>
            <person name="Kavagutti S V."/>
        </authorList>
    </citation>
    <scope>NUCLEOTIDE SEQUENCE</scope>
</reference>
<gene>
    <name evidence="2" type="ORF">UFOPK2214_00590</name>
</gene>
<dbReference type="Gene3D" id="3.40.710.10">
    <property type="entry name" value="DD-peptidase/beta-lactamase superfamily"/>
    <property type="match status" value="1"/>
</dbReference>
<dbReference type="InterPro" id="IPR012338">
    <property type="entry name" value="Beta-lactam/transpept-like"/>
</dbReference>
<dbReference type="InterPro" id="IPR001466">
    <property type="entry name" value="Beta-lactam-related"/>
</dbReference>
<organism evidence="2">
    <name type="scientific">freshwater metagenome</name>
    <dbReference type="NCBI Taxonomy" id="449393"/>
    <lineage>
        <taxon>unclassified sequences</taxon>
        <taxon>metagenomes</taxon>
        <taxon>ecological metagenomes</taxon>
    </lineage>
</organism>
<dbReference type="Pfam" id="PF00144">
    <property type="entry name" value="Beta-lactamase"/>
    <property type="match status" value="1"/>
</dbReference>
<evidence type="ECO:0000259" key="1">
    <source>
        <dbReference type="Pfam" id="PF00144"/>
    </source>
</evidence>
<dbReference type="PANTHER" id="PTHR43319">
    <property type="entry name" value="BETA-LACTAMASE-RELATED"/>
    <property type="match status" value="1"/>
</dbReference>